<dbReference type="PANTHER" id="PTHR21310:SF58">
    <property type="entry name" value="AMINOGLYCOSIDE PHOSPHOTRANSFERASE DOMAIN-CONTAINING PROTEIN"/>
    <property type="match status" value="1"/>
</dbReference>
<sequence>MDEVTRRYYVRRVAEICWNLAEWTNDAICGVDRQQLLEVYLSKGNSPDRLDGQQLLQNCRQMSMDISSFVFYHYDLGPGNILVDPVKRSIGTIDWELAGYVPREWVKTKFNLSAGMDFPTGEESGRSDWRRLVARQLAELGFTDAIDAWLEFRSDLPTEVLLQILKTCTDLSALYSFINTSTRLASVFDNHAAEIVETVLRSVVPGPVRRVMRMVVYIRTGGRFDDQRWEHEDIISMTPAAPLPTDGYISAGGFRARRWEDMIIGTAAAAAEEPPPPPALLLRKFLYLAHKIHVQFFFELKVGRLKGRLKSWSAQDLSALECASIVNFFQAWAREQAMAAVEFINDEIRAAAATARASDIIPHGRVVAGSSSGTVPGRPSSSSIWNLFLGADQDDRLGPLAADQEFWDFPEVESYFSEVERAAHARGGGAGHGR</sequence>
<dbReference type="AlphaFoldDB" id="A0AAE0MBZ5"/>
<accession>A0AAE0MBZ5</accession>
<name>A0AAE0MBZ5_9PEZI</name>
<evidence type="ECO:0008006" key="3">
    <source>
        <dbReference type="Google" id="ProtNLM"/>
    </source>
</evidence>
<organism evidence="1 2">
    <name type="scientific">Apodospora peruviana</name>
    <dbReference type="NCBI Taxonomy" id="516989"/>
    <lineage>
        <taxon>Eukaryota</taxon>
        <taxon>Fungi</taxon>
        <taxon>Dikarya</taxon>
        <taxon>Ascomycota</taxon>
        <taxon>Pezizomycotina</taxon>
        <taxon>Sordariomycetes</taxon>
        <taxon>Sordariomycetidae</taxon>
        <taxon>Sordariales</taxon>
        <taxon>Lasiosphaeriaceae</taxon>
        <taxon>Apodospora</taxon>
    </lineage>
</organism>
<dbReference type="Proteomes" id="UP001283341">
    <property type="component" value="Unassembled WGS sequence"/>
</dbReference>
<dbReference type="InterPro" id="IPR051678">
    <property type="entry name" value="AGP_Transferase"/>
</dbReference>
<reference evidence="1" key="2">
    <citation type="submission" date="2023-06" db="EMBL/GenBank/DDBJ databases">
        <authorList>
            <consortium name="Lawrence Berkeley National Laboratory"/>
            <person name="Haridas S."/>
            <person name="Hensen N."/>
            <person name="Bonometti L."/>
            <person name="Westerberg I."/>
            <person name="Brannstrom I.O."/>
            <person name="Guillou S."/>
            <person name="Cros-Aarteil S."/>
            <person name="Calhoun S."/>
            <person name="Kuo A."/>
            <person name="Mondo S."/>
            <person name="Pangilinan J."/>
            <person name="Riley R."/>
            <person name="Labutti K."/>
            <person name="Andreopoulos B."/>
            <person name="Lipzen A."/>
            <person name="Chen C."/>
            <person name="Yanf M."/>
            <person name="Daum C."/>
            <person name="Ng V."/>
            <person name="Clum A."/>
            <person name="Steindorff A."/>
            <person name="Ohm R."/>
            <person name="Martin F."/>
            <person name="Silar P."/>
            <person name="Natvig D."/>
            <person name="Lalanne C."/>
            <person name="Gautier V."/>
            <person name="Ament-Velasquez S.L."/>
            <person name="Kruys A."/>
            <person name="Hutchinson M.I."/>
            <person name="Powell A.J."/>
            <person name="Barry K."/>
            <person name="Miller A.N."/>
            <person name="Grigoriev I.V."/>
            <person name="Debuchy R."/>
            <person name="Gladieux P."/>
            <person name="Thoren M.H."/>
            <person name="Johannesson H."/>
        </authorList>
    </citation>
    <scope>NUCLEOTIDE SEQUENCE</scope>
    <source>
        <strain evidence="1">CBS 118394</strain>
    </source>
</reference>
<proteinExistence type="predicted"/>
<dbReference type="Gene3D" id="3.90.1200.10">
    <property type="match status" value="1"/>
</dbReference>
<reference evidence="1" key="1">
    <citation type="journal article" date="2023" name="Mol. Phylogenet. Evol.">
        <title>Genome-scale phylogeny and comparative genomics of the fungal order Sordariales.</title>
        <authorList>
            <person name="Hensen N."/>
            <person name="Bonometti L."/>
            <person name="Westerberg I."/>
            <person name="Brannstrom I.O."/>
            <person name="Guillou S."/>
            <person name="Cros-Aarteil S."/>
            <person name="Calhoun S."/>
            <person name="Haridas S."/>
            <person name="Kuo A."/>
            <person name="Mondo S."/>
            <person name="Pangilinan J."/>
            <person name="Riley R."/>
            <person name="LaButti K."/>
            <person name="Andreopoulos B."/>
            <person name="Lipzen A."/>
            <person name="Chen C."/>
            <person name="Yan M."/>
            <person name="Daum C."/>
            <person name="Ng V."/>
            <person name="Clum A."/>
            <person name="Steindorff A."/>
            <person name="Ohm R.A."/>
            <person name="Martin F."/>
            <person name="Silar P."/>
            <person name="Natvig D.O."/>
            <person name="Lalanne C."/>
            <person name="Gautier V."/>
            <person name="Ament-Velasquez S.L."/>
            <person name="Kruys A."/>
            <person name="Hutchinson M.I."/>
            <person name="Powell A.J."/>
            <person name="Barry K."/>
            <person name="Miller A.N."/>
            <person name="Grigoriev I.V."/>
            <person name="Debuchy R."/>
            <person name="Gladieux P."/>
            <person name="Hiltunen Thoren M."/>
            <person name="Johannesson H."/>
        </authorList>
    </citation>
    <scope>NUCLEOTIDE SEQUENCE</scope>
    <source>
        <strain evidence="1">CBS 118394</strain>
    </source>
</reference>
<keyword evidence="2" id="KW-1185">Reference proteome</keyword>
<dbReference type="EMBL" id="JAUEDM010000002">
    <property type="protein sequence ID" value="KAK3326852.1"/>
    <property type="molecule type" value="Genomic_DNA"/>
</dbReference>
<evidence type="ECO:0000313" key="1">
    <source>
        <dbReference type="EMBL" id="KAK3326852.1"/>
    </source>
</evidence>
<dbReference type="InterPro" id="IPR011009">
    <property type="entry name" value="Kinase-like_dom_sf"/>
</dbReference>
<gene>
    <name evidence="1" type="ORF">B0H66DRAFT_530840</name>
</gene>
<evidence type="ECO:0000313" key="2">
    <source>
        <dbReference type="Proteomes" id="UP001283341"/>
    </source>
</evidence>
<dbReference type="SUPFAM" id="SSF56112">
    <property type="entry name" value="Protein kinase-like (PK-like)"/>
    <property type="match status" value="1"/>
</dbReference>
<protein>
    <recommendedName>
        <fullName evidence="3">Aminoglycoside phosphotransferase domain-containing protein</fullName>
    </recommendedName>
</protein>
<dbReference type="PANTHER" id="PTHR21310">
    <property type="entry name" value="AMINOGLYCOSIDE PHOSPHOTRANSFERASE-RELATED-RELATED"/>
    <property type="match status" value="1"/>
</dbReference>
<comment type="caution">
    <text evidence="1">The sequence shown here is derived from an EMBL/GenBank/DDBJ whole genome shotgun (WGS) entry which is preliminary data.</text>
</comment>